<sequence length="225" mass="24108">MGMRLSEADHRRVTAAVTAAETGTDGEIVTIVARRSDEYHDVALLWAMLAALLVLALLAAFPQAIDHVHGWFGDPWGEAAPAGHVLLIAMAAMVASFLAARLALAWLPLRFALTPRSAKARRVRRKALALFRAGAEARTIASTGVLLYLSIDEHRAEIIADSAIHSRVDQAVWGDAMAALIAAVRDGRPADGMADAVTRIGVVLAEHFPRSAGDTNELPDRLIEL</sequence>
<dbReference type="Proteomes" id="UP000185161">
    <property type="component" value="Chromosome"/>
</dbReference>
<dbReference type="InterPro" id="IPR007621">
    <property type="entry name" value="TPM_dom"/>
</dbReference>
<feature type="transmembrane region" description="Helical" evidence="1">
    <location>
        <begin position="128"/>
        <end position="149"/>
    </location>
</feature>
<dbReference type="KEGG" id="skr:BRX40_03315"/>
<accession>A0A1L6J6L5</accession>
<dbReference type="Pfam" id="PF04536">
    <property type="entry name" value="TPM_phosphatase"/>
    <property type="match status" value="1"/>
</dbReference>
<dbReference type="PANTHER" id="PTHR30373">
    <property type="entry name" value="UPF0603 PROTEIN YGCG"/>
    <property type="match status" value="1"/>
</dbReference>
<protein>
    <recommendedName>
        <fullName evidence="2">TPM domain-containing protein</fullName>
    </recommendedName>
</protein>
<name>A0A1L6J6L5_9SPHN</name>
<dbReference type="Gene3D" id="3.10.310.50">
    <property type="match status" value="1"/>
</dbReference>
<evidence type="ECO:0000313" key="4">
    <source>
        <dbReference type="Proteomes" id="UP000185161"/>
    </source>
</evidence>
<dbReference type="AlphaFoldDB" id="A0A1L6J6L5"/>
<keyword evidence="1" id="KW-0812">Transmembrane</keyword>
<dbReference type="EMBL" id="CP018820">
    <property type="protein sequence ID" value="APR51592.1"/>
    <property type="molecule type" value="Genomic_DNA"/>
</dbReference>
<keyword evidence="1" id="KW-0472">Membrane</keyword>
<organism evidence="3 4">
    <name type="scientific">Sphingomonas koreensis</name>
    <dbReference type="NCBI Taxonomy" id="93064"/>
    <lineage>
        <taxon>Bacteria</taxon>
        <taxon>Pseudomonadati</taxon>
        <taxon>Pseudomonadota</taxon>
        <taxon>Alphaproteobacteria</taxon>
        <taxon>Sphingomonadales</taxon>
        <taxon>Sphingomonadaceae</taxon>
        <taxon>Sphingomonas</taxon>
    </lineage>
</organism>
<evidence type="ECO:0000256" key="1">
    <source>
        <dbReference type="SAM" id="Phobius"/>
    </source>
</evidence>
<feature type="transmembrane region" description="Helical" evidence="1">
    <location>
        <begin position="85"/>
        <end position="107"/>
    </location>
</feature>
<proteinExistence type="predicted"/>
<evidence type="ECO:0000259" key="2">
    <source>
        <dbReference type="Pfam" id="PF04536"/>
    </source>
</evidence>
<keyword evidence="1" id="KW-1133">Transmembrane helix</keyword>
<dbReference type="PANTHER" id="PTHR30373:SF8">
    <property type="entry name" value="BLL7265 PROTEIN"/>
    <property type="match status" value="1"/>
</dbReference>
<keyword evidence="4" id="KW-1185">Reference proteome</keyword>
<reference evidence="4" key="1">
    <citation type="submission" date="2016-12" db="EMBL/GenBank/DDBJ databases">
        <title>Whole genome sequencing of Sphingomonas sp. ABOJV.</title>
        <authorList>
            <person name="Conlan S."/>
            <person name="Thomas P.J."/>
            <person name="Mullikin J."/>
            <person name="Palmore T.N."/>
            <person name="Frank K.M."/>
            <person name="Segre J.A."/>
        </authorList>
    </citation>
    <scope>NUCLEOTIDE SEQUENCE [LARGE SCALE GENOMIC DNA]</scope>
    <source>
        <strain evidence="4">ABOJV</strain>
    </source>
</reference>
<gene>
    <name evidence="3" type="ORF">BRX40_03315</name>
</gene>
<evidence type="ECO:0000313" key="3">
    <source>
        <dbReference type="EMBL" id="APR51592.1"/>
    </source>
</evidence>
<feature type="domain" description="TPM" evidence="2">
    <location>
        <begin position="128"/>
        <end position="201"/>
    </location>
</feature>
<dbReference type="STRING" id="93064.BRX40_03315"/>
<feature type="transmembrane region" description="Helical" evidence="1">
    <location>
        <begin position="43"/>
        <end position="65"/>
    </location>
</feature>